<keyword evidence="1" id="KW-0472">Membrane</keyword>
<organism evidence="2 3">
    <name type="scientific">Clostridium uliginosum</name>
    <dbReference type="NCBI Taxonomy" id="119641"/>
    <lineage>
        <taxon>Bacteria</taxon>
        <taxon>Bacillati</taxon>
        <taxon>Bacillota</taxon>
        <taxon>Clostridia</taxon>
        <taxon>Eubacteriales</taxon>
        <taxon>Clostridiaceae</taxon>
        <taxon>Clostridium</taxon>
    </lineage>
</organism>
<dbReference type="RefSeq" id="WP_090088452.1">
    <property type="nucleotide sequence ID" value="NZ_FOMG01000002.1"/>
</dbReference>
<dbReference type="EMBL" id="FOMG01000002">
    <property type="protein sequence ID" value="SFC32366.1"/>
    <property type="molecule type" value="Genomic_DNA"/>
</dbReference>
<keyword evidence="1" id="KW-1133">Transmembrane helix</keyword>
<protein>
    <submittedName>
        <fullName evidence="2">Uncharacterized protein</fullName>
    </submittedName>
</protein>
<evidence type="ECO:0000313" key="3">
    <source>
        <dbReference type="Proteomes" id="UP000199263"/>
    </source>
</evidence>
<dbReference type="Proteomes" id="UP000199263">
    <property type="component" value="Unassembled WGS sequence"/>
</dbReference>
<keyword evidence="1" id="KW-0812">Transmembrane</keyword>
<feature type="transmembrane region" description="Helical" evidence="1">
    <location>
        <begin position="62"/>
        <end position="82"/>
    </location>
</feature>
<dbReference type="STRING" id="119641.SAMN05421842_102170"/>
<dbReference type="AlphaFoldDB" id="A0A1I1I866"/>
<gene>
    <name evidence="2" type="ORF">SAMN05421842_102170</name>
</gene>
<feature type="transmembrane region" description="Helical" evidence="1">
    <location>
        <begin position="37"/>
        <end position="55"/>
    </location>
</feature>
<proteinExistence type="predicted"/>
<evidence type="ECO:0000313" key="2">
    <source>
        <dbReference type="EMBL" id="SFC32366.1"/>
    </source>
</evidence>
<keyword evidence="3" id="KW-1185">Reference proteome</keyword>
<reference evidence="2 3" key="1">
    <citation type="submission" date="2016-10" db="EMBL/GenBank/DDBJ databases">
        <authorList>
            <person name="de Groot N.N."/>
        </authorList>
    </citation>
    <scope>NUCLEOTIDE SEQUENCE [LARGE SCALE GENOMIC DNA]</scope>
    <source>
        <strain evidence="2 3">DSM 12992</strain>
    </source>
</reference>
<feature type="transmembrane region" description="Helical" evidence="1">
    <location>
        <begin position="88"/>
        <end position="107"/>
    </location>
</feature>
<name>A0A1I1I866_9CLOT</name>
<sequence>MIKIMNKINSFLLLFLILVLLLNKVKVIDYSLTLKNIFSFLTLILTLLSATNVILTSKSGFFKFINVVIILALIAGGILAILKPGLNIYIYTCLLFTSVYCFIDMFYKKA</sequence>
<evidence type="ECO:0000256" key="1">
    <source>
        <dbReference type="SAM" id="Phobius"/>
    </source>
</evidence>
<accession>A0A1I1I866</accession>